<evidence type="ECO:0000313" key="1">
    <source>
        <dbReference type="EMBL" id="RAK60012.1"/>
    </source>
</evidence>
<reference evidence="2" key="1">
    <citation type="submission" date="2018-05" db="EMBL/GenBank/DDBJ databases">
        <authorList>
            <person name="Li X."/>
        </authorList>
    </citation>
    <scope>NUCLEOTIDE SEQUENCE [LARGE SCALE GENOMIC DNA]</scope>
    <source>
        <strain evidence="2">HKS-05</strain>
    </source>
</reference>
<comment type="caution">
    <text evidence="1">The sequence shown here is derived from an EMBL/GenBank/DDBJ whole genome shotgun (WGS) entry which is preliminary data.</text>
</comment>
<name>A0A328AY21_9CAUL</name>
<organism evidence="1 2">
    <name type="scientific">Phenylobacterium hankyongense</name>
    <dbReference type="NCBI Taxonomy" id="1813876"/>
    <lineage>
        <taxon>Bacteria</taxon>
        <taxon>Pseudomonadati</taxon>
        <taxon>Pseudomonadota</taxon>
        <taxon>Alphaproteobacteria</taxon>
        <taxon>Caulobacterales</taxon>
        <taxon>Caulobacteraceae</taxon>
        <taxon>Phenylobacterium</taxon>
    </lineage>
</organism>
<dbReference type="Proteomes" id="UP000249842">
    <property type="component" value="Unassembled WGS sequence"/>
</dbReference>
<accession>A0A328AY21</accession>
<keyword evidence="2" id="KW-1185">Reference proteome</keyword>
<dbReference type="RefSeq" id="WP_111457305.1">
    <property type="nucleotide sequence ID" value="NZ_QFYP01000001.1"/>
</dbReference>
<dbReference type="OrthoDB" id="7211083at2"/>
<proteinExistence type="predicted"/>
<gene>
    <name evidence="1" type="ORF">DJ021_09455</name>
</gene>
<sequence length="72" mass="7890">MSQEVLTLEPKEDVFTLLCVRADGVASVVDLVASADLPAVRRRATALLREHASCDVVEVWRDGALIEQLDRA</sequence>
<evidence type="ECO:0000313" key="2">
    <source>
        <dbReference type="Proteomes" id="UP000249842"/>
    </source>
</evidence>
<dbReference type="AlphaFoldDB" id="A0A328AY21"/>
<protein>
    <submittedName>
        <fullName evidence="1">Uncharacterized protein</fullName>
    </submittedName>
</protein>
<dbReference type="EMBL" id="QFYP01000001">
    <property type="protein sequence ID" value="RAK60012.1"/>
    <property type="molecule type" value="Genomic_DNA"/>
</dbReference>